<dbReference type="SUPFAM" id="SSF52172">
    <property type="entry name" value="CheY-like"/>
    <property type="match status" value="1"/>
</dbReference>
<sequence>MRILVAEDVQLMQKLLKRLLDPFGEVTLVKTGREAFSRFQEAINSKKYFNLVCLDLNLPEINGLEVLKNIRAAEKLNHVPIKERAKVVVVSSTNDADVVMKAINLGCNGYIVKPFSKDKIISELKKLGLISSAPQPQN</sequence>
<dbReference type="OrthoDB" id="9797769at2"/>
<dbReference type="InterPro" id="IPR011006">
    <property type="entry name" value="CheY-like_superfamily"/>
</dbReference>
<dbReference type="Gene3D" id="3.40.50.2300">
    <property type="match status" value="1"/>
</dbReference>
<organism evidence="4 5">
    <name type="scientific">Caldithrix abyssi DSM 13497</name>
    <dbReference type="NCBI Taxonomy" id="880073"/>
    <lineage>
        <taxon>Bacteria</taxon>
        <taxon>Pseudomonadati</taxon>
        <taxon>Calditrichota</taxon>
        <taxon>Calditrichia</taxon>
        <taxon>Calditrichales</taxon>
        <taxon>Calditrichaceae</taxon>
        <taxon>Caldithrix</taxon>
    </lineage>
</organism>
<dbReference type="Proteomes" id="UP000183868">
    <property type="component" value="Chromosome"/>
</dbReference>
<gene>
    <name evidence="3" type="ORF">Cabys_1802</name>
    <name evidence="4" type="ORF">Calab_2936</name>
</gene>
<dbReference type="InParanoid" id="H1XSJ5"/>
<reference evidence="4 5" key="1">
    <citation type="submission" date="2011-09" db="EMBL/GenBank/DDBJ databases">
        <title>The permanent draft genome of Caldithrix abyssi DSM 13497.</title>
        <authorList>
            <consortium name="US DOE Joint Genome Institute (JGI-PGF)"/>
            <person name="Lucas S."/>
            <person name="Han J."/>
            <person name="Lapidus A."/>
            <person name="Bruce D."/>
            <person name="Goodwin L."/>
            <person name="Pitluck S."/>
            <person name="Peters L."/>
            <person name="Kyrpides N."/>
            <person name="Mavromatis K."/>
            <person name="Ivanova N."/>
            <person name="Mikhailova N."/>
            <person name="Chertkov O."/>
            <person name="Detter J.C."/>
            <person name="Tapia R."/>
            <person name="Han C."/>
            <person name="Land M."/>
            <person name="Hauser L."/>
            <person name="Markowitz V."/>
            <person name="Cheng J.-F."/>
            <person name="Hugenholtz P."/>
            <person name="Woyke T."/>
            <person name="Wu D."/>
            <person name="Spring S."/>
            <person name="Brambilla E."/>
            <person name="Klenk H.-P."/>
            <person name="Eisen J.A."/>
        </authorList>
    </citation>
    <scope>NUCLEOTIDE SEQUENCE [LARGE SCALE GENOMIC DNA]</scope>
    <source>
        <strain evidence="4 5">DSM 13497</strain>
    </source>
</reference>
<dbReference type="PANTHER" id="PTHR43228:SF1">
    <property type="entry name" value="TWO-COMPONENT RESPONSE REGULATOR ARR22"/>
    <property type="match status" value="1"/>
</dbReference>
<proteinExistence type="predicted"/>
<dbReference type="InterPro" id="IPR052048">
    <property type="entry name" value="ST_Response_Regulator"/>
</dbReference>
<feature type="domain" description="Response regulatory" evidence="2">
    <location>
        <begin position="2"/>
        <end position="128"/>
    </location>
</feature>
<accession>H1XSJ5</accession>
<dbReference type="EMBL" id="CP018099">
    <property type="protein sequence ID" value="APF18551.1"/>
    <property type="molecule type" value="Genomic_DNA"/>
</dbReference>
<reference evidence="3 6" key="2">
    <citation type="submission" date="2016-11" db="EMBL/GenBank/DDBJ databases">
        <title>Genomic analysis of Caldithrix abyssi and proposal of a novel bacterial phylum Caldithrichaeota.</title>
        <authorList>
            <person name="Kublanov I."/>
            <person name="Sigalova O."/>
            <person name="Gavrilov S."/>
            <person name="Lebedinsky A."/>
            <person name="Ivanova N."/>
            <person name="Daum C."/>
            <person name="Reddy T."/>
            <person name="Klenk H.P."/>
            <person name="Goker M."/>
            <person name="Reva O."/>
            <person name="Miroshnichenko M."/>
            <person name="Kyprides N."/>
            <person name="Woyke T."/>
            <person name="Gelfand M."/>
        </authorList>
    </citation>
    <scope>NUCLEOTIDE SEQUENCE [LARGE SCALE GENOMIC DNA]</scope>
    <source>
        <strain evidence="3 6">LF13</strain>
    </source>
</reference>
<dbReference type="Proteomes" id="UP000004671">
    <property type="component" value="Chromosome"/>
</dbReference>
<dbReference type="SMART" id="SM00448">
    <property type="entry name" value="REC"/>
    <property type="match status" value="1"/>
</dbReference>
<evidence type="ECO:0000313" key="5">
    <source>
        <dbReference type="Proteomes" id="UP000004671"/>
    </source>
</evidence>
<dbReference type="HOGENOM" id="CLU_000445_69_12_0"/>
<evidence type="ECO:0000313" key="6">
    <source>
        <dbReference type="Proteomes" id="UP000183868"/>
    </source>
</evidence>
<dbReference type="STRING" id="880073.Cabys_1802"/>
<keyword evidence="1" id="KW-0597">Phosphoprotein</keyword>
<dbReference type="GO" id="GO:0000160">
    <property type="term" value="P:phosphorelay signal transduction system"/>
    <property type="evidence" value="ECO:0007669"/>
    <property type="project" value="InterPro"/>
</dbReference>
<name>H1XSJ5_CALAY</name>
<feature type="modified residue" description="4-aspartylphosphate" evidence="1">
    <location>
        <position position="55"/>
    </location>
</feature>
<dbReference type="CDD" id="cd17546">
    <property type="entry name" value="REC_hyHK_CKI1_RcsC-like"/>
    <property type="match status" value="1"/>
</dbReference>
<dbReference type="Pfam" id="PF00072">
    <property type="entry name" value="Response_reg"/>
    <property type="match status" value="1"/>
</dbReference>
<evidence type="ECO:0000313" key="3">
    <source>
        <dbReference type="EMBL" id="APF18551.1"/>
    </source>
</evidence>
<protein>
    <submittedName>
        <fullName evidence="4">Response regulator receiver protein</fullName>
    </submittedName>
    <submittedName>
        <fullName evidence="3">Two-component system, chemotaxis family, response regulator CheY</fullName>
    </submittedName>
</protein>
<evidence type="ECO:0000256" key="1">
    <source>
        <dbReference type="PROSITE-ProRule" id="PRU00169"/>
    </source>
</evidence>
<dbReference type="RefSeq" id="WP_006929900.1">
    <property type="nucleotide sequence ID" value="NZ_CM001402.1"/>
</dbReference>
<dbReference type="KEGG" id="caby:Cabys_1802"/>
<dbReference type="AlphaFoldDB" id="H1XSJ5"/>
<dbReference type="PANTHER" id="PTHR43228">
    <property type="entry name" value="TWO-COMPONENT RESPONSE REGULATOR"/>
    <property type="match status" value="1"/>
</dbReference>
<dbReference type="EMBL" id="CM001402">
    <property type="protein sequence ID" value="EHO42543.1"/>
    <property type="molecule type" value="Genomic_DNA"/>
</dbReference>
<dbReference type="eggNOG" id="COG0745">
    <property type="taxonomic scope" value="Bacteria"/>
</dbReference>
<dbReference type="PaxDb" id="880073-Calab_2936"/>
<evidence type="ECO:0000259" key="2">
    <source>
        <dbReference type="PROSITE" id="PS50110"/>
    </source>
</evidence>
<keyword evidence="5" id="KW-1185">Reference proteome</keyword>
<evidence type="ECO:0000313" key="4">
    <source>
        <dbReference type="EMBL" id="EHO42543.1"/>
    </source>
</evidence>
<dbReference type="PROSITE" id="PS50110">
    <property type="entry name" value="RESPONSE_REGULATORY"/>
    <property type="match status" value="1"/>
</dbReference>
<dbReference type="InterPro" id="IPR001789">
    <property type="entry name" value="Sig_transdc_resp-reg_receiver"/>
</dbReference>